<evidence type="ECO:0000256" key="5">
    <source>
        <dbReference type="ARBA" id="ARBA00023002"/>
    </source>
</evidence>
<dbReference type="InterPro" id="IPR013786">
    <property type="entry name" value="AcylCoA_DH/ox_N"/>
</dbReference>
<keyword evidence="3 6" id="KW-0285">Flavoprotein</keyword>
<dbReference type="AlphaFoldDB" id="A0A543NZQ7"/>
<dbReference type="Gene3D" id="2.40.110.10">
    <property type="entry name" value="Butyryl-CoA Dehydrogenase, subunit A, domain 2"/>
    <property type="match status" value="1"/>
</dbReference>
<dbReference type="FunFam" id="1.20.140.10:FF:000001">
    <property type="entry name" value="Acyl-CoA dehydrogenase"/>
    <property type="match status" value="1"/>
</dbReference>
<sequence length="399" mass="43421">MTRLAQTADLTDIQREILSTVRSFVDREIIPNAQELEHGDIYPQKIVDGLKELGIFGLMIPEEYGGLGESLLTYALVVEEIARGWMSVSGVINTHFIVAYMIKQHGTQEQKEHFLPRMATGEVRGAFSMSEPGLGSDVAGIRTKATKQADGGFVIDGQKMWLTNGGSSTLVAALVRTDEGAEKAHQNLTTFLVEKPAGFGEVKPGLTIPGKIDKMGYKGVDTTELVFDGYRAEATDILGGASGKGFAQMMDGVEVGRVNVAARACGISIRAFELAVAYAQQRETFGKPIAAHQAIAFQLAEMATKVEAAHLMMVNAARLKDRGERNDVEAGMAKLIASEYCAEVTTQSFRIHGGYGYSKEYEIERLMREAPFLLIGEGTSEIQKTIISRGLLKEYKLKG</sequence>
<evidence type="ECO:0000259" key="7">
    <source>
        <dbReference type="Pfam" id="PF00441"/>
    </source>
</evidence>
<dbReference type="OrthoDB" id="8876745at2"/>
<gene>
    <name evidence="10" type="ORF">FHU33_3978</name>
</gene>
<comment type="similarity">
    <text evidence="2 6">Belongs to the acyl-CoA dehydrogenase family.</text>
</comment>
<accession>A0A543NZQ7</accession>
<dbReference type="InterPro" id="IPR009100">
    <property type="entry name" value="AcylCoA_DH/oxidase_NM_dom_sf"/>
</dbReference>
<comment type="cofactor">
    <cofactor evidence="1 6">
        <name>FAD</name>
        <dbReference type="ChEBI" id="CHEBI:57692"/>
    </cofactor>
</comment>
<dbReference type="Pfam" id="PF00441">
    <property type="entry name" value="Acyl-CoA_dh_1"/>
    <property type="match status" value="1"/>
</dbReference>
<dbReference type="Gene3D" id="1.10.540.10">
    <property type="entry name" value="Acyl-CoA dehydrogenase/oxidase, N-terminal domain"/>
    <property type="match status" value="1"/>
</dbReference>
<dbReference type="GO" id="GO:0003995">
    <property type="term" value="F:acyl-CoA dehydrogenase activity"/>
    <property type="evidence" value="ECO:0007669"/>
    <property type="project" value="TreeGrafter"/>
</dbReference>
<keyword evidence="5 6" id="KW-0560">Oxidoreductase</keyword>
<evidence type="ECO:0000313" key="10">
    <source>
        <dbReference type="EMBL" id="TQN37332.1"/>
    </source>
</evidence>
<feature type="domain" description="Acyl-CoA dehydrogenase/oxidase C-terminal" evidence="7">
    <location>
        <begin position="243"/>
        <end position="392"/>
    </location>
</feature>
<dbReference type="InterPro" id="IPR036250">
    <property type="entry name" value="AcylCo_DH-like_C"/>
</dbReference>
<dbReference type="PANTHER" id="PTHR43884">
    <property type="entry name" value="ACYL-COA DEHYDROGENASE"/>
    <property type="match status" value="1"/>
</dbReference>
<evidence type="ECO:0000256" key="4">
    <source>
        <dbReference type="ARBA" id="ARBA00022827"/>
    </source>
</evidence>
<feature type="domain" description="Acyl-CoA oxidase/dehydrogenase middle" evidence="8">
    <location>
        <begin position="126"/>
        <end position="228"/>
    </location>
</feature>
<dbReference type="SUPFAM" id="SSF47203">
    <property type="entry name" value="Acyl-CoA dehydrogenase C-terminal domain-like"/>
    <property type="match status" value="1"/>
</dbReference>
<dbReference type="InterPro" id="IPR046373">
    <property type="entry name" value="Acyl-CoA_Oxase/DH_mid-dom_sf"/>
</dbReference>
<proteinExistence type="inferred from homology"/>
<dbReference type="SUPFAM" id="SSF56645">
    <property type="entry name" value="Acyl-CoA dehydrogenase NM domain-like"/>
    <property type="match status" value="1"/>
</dbReference>
<dbReference type="Proteomes" id="UP000319865">
    <property type="component" value="Unassembled WGS sequence"/>
</dbReference>
<evidence type="ECO:0000256" key="3">
    <source>
        <dbReference type="ARBA" id="ARBA00022630"/>
    </source>
</evidence>
<protein>
    <submittedName>
        <fullName evidence="10">(2S)-methylsuccinyl-CoA dehydrogenase</fullName>
    </submittedName>
</protein>
<name>A0A543NZQ7_9ACTN</name>
<reference evidence="10 11" key="1">
    <citation type="submission" date="2019-06" db="EMBL/GenBank/DDBJ databases">
        <title>Sequencing the genomes of 1000 actinobacteria strains.</title>
        <authorList>
            <person name="Klenk H.-P."/>
        </authorList>
    </citation>
    <scope>NUCLEOTIDE SEQUENCE [LARGE SCALE GENOMIC DNA]</scope>
    <source>
        <strain evidence="10 11">DSM 46837</strain>
    </source>
</reference>
<dbReference type="Gene3D" id="1.20.140.10">
    <property type="entry name" value="Butyryl-CoA Dehydrogenase, subunit A, domain 3"/>
    <property type="match status" value="1"/>
</dbReference>
<dbReference type="FunFam" id="1.10.540.10:FF:000008">
    <property type="entry name" value="Acyl-CoA dehydrogenase"/>
    <property type="match status" value="1"/>
</dbReference>
<dbReference type="Pfam" id="PF02770">
    <property type="entry name" value="Acyl-CoA_dh_M"/>
    <property type="match status" value="1"/>
</dbReference>
<dbReference type="InterPro" id="IPR037069">
    <property type="entry name" value="AcylCoA_DH/ox_N_sf"/>
</dbReference>
<comment type="caution">
    <text evidence="10">The sequence shown here is derived from an EMBL/GenBank/DDBJ whole genome shotgun (WGS) entry which is preliminary data.</text>
</comment>
<dbReference type="PIRSF" id="PIRSF016578">
    <property type="entry name" value="HsaA"/>
    <property type="match status" value="1"/>
</dbReference>
<dbReference type="GO" id="GO:0050660">
    <property type="term" value="F:flavin adenine dinucleotide binding"/>
    <property type="evidence" value="ECO:0007669"/>
    <property type="project" value="InterPro"/>
</dbReference>
<feature type="domain" description="Acyl-CoA dehydrogenase/oxidase N-terminal" evidence="9">
    <location>
        <begin position="11"/>
        <end position="122"/>
    </location>
</feature>
<evidence type="ECO:0000256" key="6">
    <source>
        <dbReference type="RuleBase" id="RU362125"/>
    </source>
</evidence>
<keyword evidence="11" id="KW-1185">Reference proteome</keyword>
<evidence type="ECO:0000313" key="11">
    <source>
        <dbReference type="Proteomes" id="UP000319865"/>
    </source>
</evidence>
<evidence type="ECO:0000259" key="8">
    <source>
        <dbReference type="Pfam" id="PF02770"/>
    </source>
</evidence>
<dbReference type="EMBL" id="VFQE01000002">
    <property type="protein sequence ID" value="TQN37332.1"/>
    <property type="molecule type" value="Genomic_DNA"/>
</dbReference>
<evidence type="ECO:0000256" key="1">
    <source>
        <dbReference type="ARBA" id="ARBA00001974"/>
    </source>
</evidence>
<dbReference type="RefSeq" id="WP_142027312.1">
    <property type="nucleotide sequence ID" value="NZ_VFQE01000002.1"/>
</dbReference>
<keyword evidence="4 6" id="KW-0274">FAD</keyword>
<evidence type="ECO:0000259" key="9">
    <source>
        <dbReference type="Pfam" id="PF02771"/>
    </source>
</evidence>
<dbReference type="InterPro" id="IPR009075">
    <property type="entry name" value="AcylCo_DH/oxidase_C"/>
</dbReference>
<dbReference type="InterPro" id="IPR006091">
    <property type="entry name" value="Acyl-CoA_Oxase/DH_mid-dom"/>
</dbReference>
<organism evidence="10 11">
    <name type="scientific">Blastococcus colisei</name>
    <dbReference type="NCBI Taxonomy" id="1564162"/>
    <lineage>
        <taxon>Bacteria</taxon>
        <taxon>Bacillati</taxon>
        <taxon>Actinomycetota</taxon>
        <taxon>Actinomycetes</taxon>
        <taxon>Geodermatophilales</taxon>
        <taxon>Geodermatophilaceae</taxon>
        <taxon>Blastococcus</taxon>
    </lineage>
</organism>
<dbReference type="PANTHER" id="PTHR43884:SF12">
    <property type="entry name" value="ISOVALERYL-COA DEHYDROGENASE, MITOCHONDRIAL-RELATED"/>
    <property type="match status" value="1"/>
</dbReference>
<dbReference type="Pfam" id="PF02771">
    <property type="entry name" value="Acyl-CoA_dh_N"/>
    <property type="match status" value="1"/>
</dbReference>
<evidence type="ECO:0000256" key="2">
    <source>
        <dbReference type="ARBA" id="ARBA00009347"/>
    </source>
</evidence>